<dbReference type="EMBL" id="JAINVZ010000005">
    <property type="protein sequence ID" value="MBY8885107.1"/>
    <property type="molecule type" value="Genomic_DNA"/>
</dbReference>
<dbReference type="Pfam" id="PF00884">
    <property type="entry name" value="Sulfatase"/>
    <property type="match status" value="1"/>
</dbReference>
<dbReference type="SUPFAM" id="SSF53649">
    <property type="entry name" value="Alkaline phosphatase-like"/>
    <property type="match status" value="1"/>
</dbReference>
<accession>A0ABS7QTF0</accession>
<dbReference type="GO" id="GO:0016787">
    <property type="term" value="F:hydrolase activity"/>
    <property type="evidence" value="ECO:0007669"/>
    <property type="project" value="UniProtKB-KW"/>
</dbReference>
<gene>
    <name evidence="2" type="ORF">K7472_09645</name>
</gene>
<protein>
    <submittedName>
        <fullName evidence="2">STM4013/SEN3800 family hydrolase</fullName>
    </submittedName>
</protein>
<dbReference type="InterPro" id="IPR047838">
    <property type="entry name" value="STM4013-like"/>
</dbReference>
<sequence>MRRIVGSHDILFVTLDTLRYDVAAELAAAGRTPNLAARLPGGRWERRHSPGSFTYAAHQAIFAGFLPTPADSPGPHPRLFAARFAGSESTATTSFVYDTPDLVSGLAEAGYRTVCVGGVGFFSKTAALGSVLPGLFQESHWSPQTGVTSATSFETQVALAERITEEHARQAPEQPLFLFVNVSALHQPNWHHLPGATKEHGDTRASHAAALEYVDRHVPRLFAAMAQRRPCFAIVCSDHGTAYGDDGWSGHRIGHESVWTVPYAHFTLPAAARQDSDERARR</sequence>
<evidence type="ECO:0000313" key="2">
    <source>
        <dbReference type="EMBL" id="MBY8885107.1"/>
    </source>
</evidence>
<dbReference type="Proteomes" id="UP001198565">
    <property type="component" value="Unassembled WGS sequence"/>
</dbReference>
<feature type="domain" description="Sulfatase N-terminal" evidence="1">
    <location>
        <begin position="9"/>
        <end position="262"/>
    </location>
</feature>
<dbReference type="RefSeq" id="WP_222976796.1">
    <property type="nucleotide sequence ID" value="NZ_JAINVZ010000005.1"/>
</dbReference>
<dbReference type="InterPro" id="IPR000917">
    <property type="entry name" value="Sulfatase_N"/>
</dbReference>
<reference evidence="2 3" key="1">
    <citation type="submission" date="2021-08" db="EMBL/GenBank/DDBJ databases">
        <title>Streptomyces sp. PTM05 isolated from lichen.</title>
        <authorList>
            <person name="Somphong A."/>
            <person name="Phongsopitanun W."/>
            <person name="Tanasupawat S."/>
        </authorList>
    </citation>
    <scope>NUCLEOTIDE SEQUENCE [LARGE SCALE GENOMIC DNA]</scope>
    <source>
        <strain evidence="2 3">Ptm05</strain>
    </source>
</reference>
<evidence type="ECO:0000313" key="3">
    <source>
        <dbReference type="Proteomes" id="UP001198565"/>
    </source>
</evidence>
<name>A0ABS7QTF0_9ACTN</name>
<proteinExistence type="predicted"/>
<organism evidence="2 3">
    <name type="scientific">Streptantibioticus parmotrematis</name>
    <dbReference type="NCBI Taxonomy" id="2873249"/>
    <lineage>
        <taxon>Bacteria</taxon>
        <taxon>Bacillati</taxon>
        <taxon>Actinomycetota</taxon>
        <taxon>Actinomycetes</taxon>
        <taxon>Kitasatosporales</taxon>
        <taxon>Streptomycetaceae</taxon>
        <taxon>Streptantibioticus</taxon>
    </lineage>
</organism>
<keyword evidence="3" id="KW-1185">Reference proteome</keyword>
<evidence type="ECO:0000259" key="1">
    <source>
        <dbReference type="Pfam" id="PF00884"/>
    </source>
</evidence>
<comment type="caution">
    <text evidence="2">The sequence shown here is derived from an EMBL/GenBank/DDBJ whole genome shotgun (WGS) entry which is preliminary data.</text>
</comment>
<keyword evidence="2" id="KW-0378">Hydrolase</keyword>
<dbReference type="Gene3D" id="3.40.720.10">
    <property type="entry name" value="Alkaline Phosphatase, subunit A"/>
    <property type="match status" value="1"/>
</dbReference>
<dbReference type="NCBIfam" id="NF038075">
    <property type="entry name" value="fam_STM4013"/>
    <property type="match status" value="1"/>
</dbReference>
<dbReference type="InterPro" id="IPR017850">
    <property type="entry name" value="Alkaline_phosphatase_core_sf"/>
</dbReference>